<keyword evidence="1" id="KW-1133">Transmembrane helix</keyword>
<feature type="transmembrane region" description="Helical" evidence="1">
    <location>
        <begin position="48"/>
        <end position="67"/>
    </location>
</feature>
<dbReference type="InterPro" id="IPR045340">
    <property type="entry name" value="DUF6533"/>
</dbReference>
<dbReference type="AlphaFoldDB" id="A0A9P6JM58"/>
<keyword evidence="1" id="KW-0812">Transmembrane</keyword>
<organism evidence="3 4">
    <name type="scientific">Crepidotus variabilis</name>
    <dbReference type="NCBI Taxonomy" id="179855"/>
    <lineage>
        <taxon>Eukaryota</taxon>
        <taxon>Fungi</taxon>
        <taxon>Dikarya</taxon>
        <taxon>Basidiomycota</taxon>
        <taxon>Agaricomycotina</taxon>
        <taxon>Agaricomycetes</taxon>
        <taxon>Agaricomycetidae</taxon>
        <taxon>Agaricales</taxon>
        <taxon>Agaricineae</taxon>
        <taxon>Crepidotaceae</taxon>
        <taxon>Crepidotus</taxon>
    </lineage>
</organism>
<dbReference type="EMBL" id="MU157884">
    <property type="protein sequence ID" value="KAF9525425.1"/>
    <property type="molecule type" value="Genomic_DNA"/>
</dbReference>
<dbReference type="OrthoDB" id="2745134at2759"/>
<evidence type="ECO:0000256" key="1">
    <source>
        <dbReference type="SAM" id="Phobius"/>
    </source>
</evidence>
<name>A0A9P6JM58_9AGAR</name>
<feature type="transmembrane region" description="Helical" evidence="1">
    <location>
        <begin position="103"/>
        <end position="126"/>
    </location>
</feature>
<keyword evidence="4" id="KW-1185">Reference proteome</keyword>
<feature type="transmembrane region" description="Helical" evidence="1">
    <location>
        <begin position="160"/>
        <end position="178"/>
    </location>
</feature>
<proteinExistence type="predicted"/>
<dbReference type="Proteomes" id="UP000807306">
    <property type="component" value="Unassembled WGS sequence"/>
</dbReference>
<evidence type="ECO:0000313" key="3">
    <source>
        <dbReference type="EMBL" id="KAF9525425.1"/>
    </source>
</evidence>
<dbReference type="Pfam" id="PF20151">
    <property type="entry name" value="DUF6533"/>
    <property type="match status" value="1"/>
</dbReference>
<accession>A0A9P6JM58</accession>
<evidence type="ECO:0000259" key="2">
    <source>
        <dbReference type="Pfam" id="PF20151"/>
    </source>
</evidence>
<sequence>MDNTVTFDDFKTRDYTYYIGLVSITILYYDYCLTFAIELERMWRRSSFSLAVVLFYVNRYVNIFGHIPVMLEFFWALSGPHKIEVTLLTIRVYALYERSRRVLLLLVAVILAALAVGCVSWTPLAFVRGIINALHFSGHLFPRRVTNNQVYTCQFSGLTIAWAGMLVFDIIIFLMTLYKTLALPRDGNTSLLTVLLRDGQSIPY</sequence>
<reference evidence="3" key="1">
    <citation type="submission" date="2020-11" db="EMBL/GenBank/DDBJ databases">
        <authorList>
            <consortium name="DOE Joint Genome Institute"/>
            <person name="Ahrendt S."/>
            <person name="Riley R."/>
            <person name="Andreopoulos W."/>
            <person name="Labutti K."/>
            <person name="Pangilinan J."/>
            <person name="Ruiz-Duenas F.J."/>
            <person name="Barrasa J.M."/>
            <person name="Sanchez-Garcia M."/>
            <person name="Camarero S."/>
            <person name="Miyauchi S."/>
            <person name="Serrano A."/>
            <person name="Linde D."/>
            <person name="Babiker R."/>
            <person name="Drula E."/>
            <person name="Ayuso-Fernandez I."/>
            <person name="Pacheco R."/>
            <person name="Padilla G."/>
            <person name="Ferreira P."/>
            <person name="Barriuso J."/>
            <person name="Kellner H."/>
            <person name="Castanera R."/>
            <person name="Alfaro M."/>
            <person name="Ramirez L."/>
            <person name="Pisabarro A.G."/>
            <person name="Kuo A."/>
            <person name="Tritt A."/>
            <person name="Lipzen A."/>
            <person name="He G."/>
            <person name="Yan M."/>
            <person name="Ng V."/>
            <person name="Cullen D."/>
            <person name="Martin F."/>
            <person name="Rosso M.-N."/>
            <person name="Henrissat B."/>
            <person name="Hibbett D."/>
            <person name="Martinez A.T."/>
            <person name="Grigoriev I.V."/>
        </authorList>
    </citation>
    <scope>NUCLEOTIDE SEQUENCE</scope>
    <source>
        <strain evidence="3">CBS 506.95</strain>
    </source>
</reference>
<keyword evidence="1" id="KW-0472">Membrane</keyword>
<comment type="caution">
    <text evidence="3">The sequence shown here is derived from an EMBL/GenBank/DDBJ whole genome shotgun (WGS) entry which is preliminary data.</text>
</comment>
<gene>
    <name evidence="3" type="ORF">CPB83DRAFT_818587</name>
</gene>
<protein>
    <recommendedName>
        <fullName evidence="2">DUF6533 domain-containing protein</fullName>
    </recommendedName>
</protein>
<feature type="transmembrane region" description="Helical" evidence="1">
    <location>
        <begin position="73"/>
        <end position="96"/>
    </location>
</feature>
<feature type="domain" description="DUF6533" evidence="2">
    <location>
        <begin position="18"/>
        <end position="61"/>
    </location>
</feature>
<evidence type="ECO:0000313" key="4">
    <source>
        <dbReference type="Proteomes" id="UP000807306"/>
    </source>
</evidence>
<feature type="transmembrane region" description="Helical" evidence="1">
    <location>
        <begin position="15"/>
        <end position="36"/>
    </location>
</feature>